<gene>
    <name evidence="6" type="ORF">VL15_14850</name>
</gene>
<dbReference type="InterPro" id="IPR005639">
    <property type="entry name" value="Pest_crys_dom_I"/>
</dbReference>
<dbReference type="PANTHER" id="PTHR37003:SF2">
    <property type="entry name" value="PESTICIDAL CRYSTAL PROTEIN N-TERMINAL DOMAIN-CONTAINING PROTEIN"/>
    <property type="match status" value="1"/>
</dbReference>
<dbReference type="RefSeq" id="WP_048246392.1">
    <property type="nucleotide sequence ID" value="NZ_LDWR01000024.1"/>
</dbReference>
<keyword evidence="4" id="KW-0843">Virulence</keyword>
<keyword evidence="3" id="KW-0749">Sporulation</keyword>
<comment type="caution">
    <text evidence="6">The sequence shown here is derived from an EMBL/GenBank/DDBJ whole genome shotgun (WGS) entry which is preliminary data.</text>
</comment>
<evidence type="ECO:0000313" key="7">
    <source>
        <dbReference type="Proteomes" id="UP000036338"/>
    </source>
</evidence>
<proteinExistence type="inferred from homology"/>
<evidence type="ECO:0000256" key="3">
    <source>
        <dbReference type="ARBA" id="ARBA00022969"/>
    </source>
</evidence>
<name>A0A0J5ZU59_BURCE</name>
<feature type="domain" description="Pesticidal crystal protein" evidence="5">
    <location>
        <begin position="47"/>
        <end position="250"/>
    </location>
</feature>
<dbReference type="SUPFAM" id="SSF56849">
    <property type="entry name" value="delta-Endotoxin (insectocide), N-terminal domain"/>
    <property type="match status" value="1"/>
</dbReference>
<accession>A0A0J5ZU59</accession>
<evidence type="ECO:0000256" key="4">
    <source>
        <dbReference type="ARBA" id="ARBA00023026"/>
    </source>
</evidence>
<dbReference type="PANTHER" id="PTHR37003">
    <property type="entry name" value="ENDOTOXIN_N DOMAIN-CONTAINING PROTEIN-RELATED"/>
    <property type="match status" value="1"/>
</dbReference>
<organism evidence="6 7">
    <name type="scientific">Burkholderia cepacia</name>
    <name type="common">Pseudomonas cepacia</name>
    <dbReference type="NCBI Taxonomy" id="292"/>
    <lineage>
        <taxon>Bacteria</taxon>
        <taxon>Pseudomonadati</taxon>
        <taxon>Pseudomonadota</taxon>
        <taxon>Betaproteobacteria</taxon>
        <taxon>Burkholderiales</taxon>
        <taxon>Burkholderiaceae</taxon>
        <taxon>Burkholderia</taxon>
        <taxon>Burkholderia cepacia complex</taxon>
    </lineage>
</organism>
<evidence type="ECO:0000259" key="5">
    <source>
        <dbReference type="Pfam" id="PF03945"/>
    </source>
</evidence>
<dbReference type="Pfam" id="PF03945">
    <property type="entry name" value="Endotoxin_N"/>
    <property type="match status" value="1"/>
</dbReference>
<protein>
    <submittedName>
        <fullName evidence="6">Twin-arginine translocation pathway signal</fullName>
    </submittedName>
</protein>
<dbReference type="GO" id="GO:0001907">
    <property type="term" value="P:symbiont-mediated killing of host cell"/>
    <property type="evidence" value="ECO:0007669"/>
    <property type="project" value="InterPro"/>
</dbReference>
<comment type="similarity">
    <text evidence="1">Belongs to the delta endotoxin family.</text>
</comment>
<evidence type="ECO:0000256" key="2">
    <source>
        <dbReference type="ARBA" id="ARBA00022656"/>
    </source>
</evidence>
<dbReference type="PATRIC" id="fig|292.27.peg.2891"/>
<dbReference type="InterPro" id="IPR038979">
    <property type="entry name" value="Pest_crys"/>
</dbReference>
<dbReference type="AlphaFoldDB" id="A0A0J5ZU59"/>
<reference evidence="6 7" key="1">
    <citation type="submission" date="2015-05" db="EMBL/GenBank/DDBJ databases">
        <title>Draft genome of Burkholderia cepacia LK29.</title>
        <authorList>
            <person name="Chan X.Y."/>
        </authorList>
    </citation>
    <scope>NUCLEOTIDE SEQUENCE [LARGE SCALE GENOMIC DNA]</scope>
    <source>
        <strain evidence="6 7">LK29</strain>
    </source>
</reference>
<sequence>MLTRRTLLKTIPVLGSAWVLPTLYAAPVTVYVDINQDDILDTLKTIVTWGLGQIPEVGSILAAIVSLLWPSGGPDAWDLVRKEVEAMIDSKINDAVYSLLKAELDGLGGALKLYFQAVAAHDMETIRMQFIATNTLFVAAASKFQNKDYRWTLAPLFAIFSQLHLLLLRDAVLNGKNWGGGAEAYANVVTQAGDTAEAYIGYLDMVVADERSRLEKGAPASPGQHRTEIYNYWQPFESKRIVLIDDYRTLLVYLDPVKHPDASQEIPFKDVYSRAYGTADDWDQTCSNWSKNAVATPYSAPLASFSSIYIELWNRTPRVVRVQYPKGAGPKVWGGNRTDRTEIIANAGGGREKYTVTLPKLGPGKLYNVKKAHVTSGSIPIGLTLELDDSRRVELWNRTDLPGTPTHEVAVLGRMLTTFNMWTRSRFYDNDLGCLILGFSRDTRRIPPHAKDAFYVGALTEPNTGPQYLPRAISPSLLARRNAFWRDIFAR</sequence>
<evidence type="ECO:0000256" key="1">
    <source>
        <dbReference type="ARBA" id="ARBA00007819"/>
    </source>
</evidence>
<keyword evidence="2" id="KW-0800">Toxin</keyword>
<dbReference type="GO" id="GO:0090729">
    <property type="term" value="F:toxin activity"/>
    <property type="evidence" value="ECO:0007669"/>
    <property type="project" value="UniProtKB-KW"/>
</dbReference>
<dbReference type="EMBL" id="LDWR01000024">
    <property type="protein sequence ID" value="KML57010.1"/>
    <property type="molecule type" value="Genomic_DNA"/>
</dbReference>
<dbReference type="Proteomes" id="UP000036338">
    <property type="component" value="Unassembled WGS sequence"/>
</dbReference>
<dbReference type="GO" id="GO:0030435">
    <property type="term" value="P:sporulation resulting in formation of a cellular spore"/>
    <property type="evidence" value="ECO:0007669"/>
    <property type="project" value="UniProtKB-KW"/>
</dbReference>
<dbReference type="Gene3D" id="1.20.190.10">
    <property type="entry name" value="Pesticidal crystal protein, N-terminal domain"/>
    <property type="match status" value="1"/>
</dbReference>
<evidence type="ECO:0000313" key="6">
    <source>
        <dbReference type="EMBL" id="KML57010.1"/>
    </source>
</evidence>
<dbReference type="InterPro" id="IPR036716">
    <property type="entry name" value="Pest_crys_N_sf"/>
</dbReference>